<dbReference type="RefSeq" id="WP_186776346.1">
    <property type="nucleotide sequence ID" value="NZ_SJPX01000003.1"/>
</dbReference>
<sequence length="88" mass="9820">MAVLAELTGRAELVKAKVLSPEQDQIAEDAGTPIGEHIEAFVEYQRQKRTGKKRIDAYDSKLRESPAVCGFSRLSTISIESWLNRDLS</sequence>
<evidence type="ECO:0000313" key="2">
    <source>
        <dbReference type="Proteomes" id="UP000317977"/>
    </source>
</evidence>
<evidence type="ECO:0000313" key="1">
    <source>
        <dbReference type="EMBL" id="TWU51226.1"/>
    </source>
</evidence>
<keyword evidence="2" id="KW-1185">Reference proteome</keyword>
<protein>
    <submittedName>
        <fullName evidence="1">Uncharacterized protein</fullName>
    </submittedName>
</protein>
<reference evidence="1 2" key="1">
    <citation type="submission" date="2019-02" db="EMBL/GenBank/DDBJ databases">
        <title>Deep-cultivation of Planctomycetes and their phenomic and genomic characterization uncovers novel biology.</title>
        <authorList>
            <person name="Wiegand S."/>
            <person name="Jogler M."/>
            <person name="Boedeker C."/>
            <person name="Pinto D."/>
            <person name="Vollmers J."/>
            <person name="Rivas-Marin E."/>
            <person name="Kohn T."/>
            <person name="Peeters S.H."/>
            <person name="Heuer A."/>
            <person name="Rast P."/>
            <person name="Oberbeckmann S."/>
            <person name="Bunk B."/>
            <person name="Jeske O."/>
            <person name="Meyerdierks A."/>
            <person name="Storesund J.E."/>
            <person name="Kallscheuer N."/>
            <person name="Luecker S."/>
            <person name="Lage O.M."/>
            <person name="Pohl T."/>
            <person name="Merkel B.J."/>
            <person name="Hornburger P."/>
            <person name="Mueller R.-W."/>
            <person name="Bruemmer F."/>
            <person name="Labrenz M."/>
            <person name="Spormann A.M."/>
            <person name="Op Den Camp H."/>
            <person name="Overmann J."/>
            <person name="Amann R."/>
            <person name="Jetten M.S.M."/>
            <person name="Mascher T."/>
            <person name="Medema M.H."/>
            <person name="Devos D.P."/>
            <person name="Kaster A.-K."/>
            <person name="Ovreas L."/>
            <person name="Rohde M."/>
            <person name="Galperin M.Y."/>
            <person name="Jogler C."/>
        </authorList>
    </citation>
    <scope>NUCLEOTIDE SEQUENCE [LARGE SCALE GENOMIC DNA]</scope>
    <source>
        <strain evidence="1 2">Poly59</strain>
    </source>
</reference>
<accession>A0A5C6EUD8</accession>
<dbReference type="EMBL" id="SJPX01000003">
    <property type="protein sequence ID" value="TWU51226.1"/>
    <property type="molecule type" value="Genomic_DNA"/>
</dbReference>
<name>A0A5C6EUD8_9BACT</name>
<proteinExistence type="predicted"/>
<organism evidence="1 2">
    <name type="scientific">Rubripirellula reticaptiva</name>
    <dbReference type="NCBI Taxonomy" id="2528013"/>
    <lineage>
        <taxon>Bacteria</taxon>
        <taxon>Pseudomonadati</taxon>
        <taxon>Planctomycetota</taxon>
        <taxon>Planctomycetia</taxon>
        <taxon>Pirellulales</taxon>
        <taxon>Pirellulaceae</taxon>
        <taxon>Rubripirellula</taxon>
    </lineage>
</organism>
<gene>
    <name evidence="1" type="ORF">Poly59_28180</name>
</gene>
<dbReference type="AlphaFoldDB" id="A0A5C6EUD8"/>
<dbReference type="Proteomes" id="UP000317977">
    <property type="component" value="Unassembled WGS sequence"/>
</dbReference>
<comment type="caution">
    <text evidence="1">The sequence shown here is derived from an EMBL/GenBank/DDBJ whole genome shotgun (WGS) entry which is preliminary data.</text>
</comment>